<proteinExistence type="predicted"/>
<dbReference type="EMBL" id="MIJE01000001">
    <property type="protein sequence ID" value="OEF98202.1"/>
    <property type="molecule type" value="Genomic_DNA"/>
</dbReference>
<feature type="transmembrane region" description="Helical" evidence="1">
    <location>
        <begin position="34"/>
        <end position="54"/>
    </location>
</feature>
<keyword evidence="3" id="KW-1185">Reference proteome</keyword>
<keyword evidence="1" id="KW-0472">Membrane</keyword>
<gene>
    <name evidence="2" type="ORF">BHF68_00500</name>
</gene>
<keyword evidence="1" id="KW-1133">Transmembrane helix</keyword>
<reference evidence="2 3" key="1">
    <citation type="submission" date="2016-09" db="EMBL/GenBank/DDBJ databases">
        <title>Draft genome sequence for the type strain of Desulfuribacillus alkaliarsenatis AHT28, an obligately anaerobic, sulfidogenic bacterium isolated from Russian soda lake sediments.</title>
        <authorList>
            <person name="Abin C.A."/>
            <person name="Hollibaugh J.T."/>
        </authorList>
    </citation>
    <scope>NUCLEOTIDE SEQUENCE [LARGE SCALE GENOMIC DNA]</scope>
    <source>
        <strain evidence="2 3">AHT28</strain>
    </source>
</reference>
<evidence type="ECO:0000256" key="1">
    <source>
        <dbReference type="SAM" id="Phobius"/>
    </source>
</evidence>
<keyword evidence="1" id="KW-0812">Transmembrane</keyword>
<dbReference type="Proteomes" id="UP000094296">
    <property type="component" value="Unassembled WGS sequence"/>
</dbReference>
<accession>A0A1E5G4U0</accession>
<name>A0A1E5G4U0_9FIRM</name>
<protein>
    <submittedName>
        <fullName evidence="2">Uncharacterized protein</fullName>
    </submittedName>
</protein>
<dbReference type="RefSeq" id="WP_069641694.1">
    <property type="nucleotide sequence ID" value="NZ_MIJE01000001.1"/>
</dbReference>
<organism evidence="2 3">
    <name type="scientific">Desulfuribacillus alkaliarsenatis</name>
    <dbReference type="NCBI Taxonomy" id="766136"/>
    <lineage>
        <taxon>Bacteria</taxon>
        <taxon>Bacillati</taxon>
        <taxon>Bacillota</taxon>
        <taxon>Desulfuribacillia</taxon>
        <taxon>Desulfuribacillales</taxon>
        <taxon>Desulfuribacillaceae</taxon>
        <taxon>Desulfuribacillus</taxon>
    </lineage>
</organism>
<sequence length="73" mass="8856">MSNQFDYKGLGETQQYWYPPGHRRRRRRRVHRRITPGFGFGFFPGQGFFPGFFIGPGHSRRRRRGWDYGIYND</sequence>
<evidence type="ECO:0000313" key="3">
    <source>
        <dbReference type="Proteomes" id="UP000094296"/>
    </source>
</evidence>
<evidence type="ECO:0000313" key="2">
    <source>
        <dbReference type="EMBL" id="OEF98202.1"/>
    </source>
</evidence>
<comment type="caution">
    <text evidence="2">The sequence shown here is derived from an EMBL/GenBank/DDBJ whole genome shotgun (WGS) entry which is preliminary data.</text>
</comment>
<dbReference type="AlphaFoldDB" id="A0A1E5G4U0"/>